<dbReference type="Pfam" id="PF25987">
    <property type="entry name" value="PRRT3"/>
    <property type="match status" value="1"/>
</dbReference>
<evidence type="ECO:0000256" key="9">
    <source>
        <dbReference type="SAM" id="SignalP"/>
    </source>
</evidence>
<feature type="chain" id="PRO_5043842091" description="Proline-rich transmembrane protein 3/4 domain-containing protein" evidence="9">
    <location>
        <begin position="24"/>
        <end position="707"/>
    </location>
</feature>
<evidence type="ECO:0000256" key="2">
    <source>
        <dbReference type="ARBA" id="ARBA00022553"/>
    </source>
</evidence>
<evidence type="ECO:0000256" key="8">
    <source>
        <dbReference type="SAM" id="Phobius"/>
    </source>
</evidence>
<feature type="transmembrane region" description="Helical" evidence="8">
    <location>
        <begin position="345"/>
        <end position="370"/>
    </location>
</feature>
<proteinExistence type="predicted"/>
<reference evidence="11 12" key="1">
    <citation type="submission" date="2024-05" db="EMBL/GenBank/DDBJ databases">
        <authorList>
            <person name="Wallberg A."/>
        </authorList>
    </citation>
    <scope>NUCLEOTIDE SEQUENCE [LARGE SCALE GENOMIC DNA]</scope>
</reference>
<feature type="compositionally biased region" description="Low complexity" evidence="7">
    <location>
        <begin position="94"/>
        <end position="125"/>
    </location>
</feature>
<feature type="domain" description="Proline-rich transmembrane protein 3/4" evidence="10">
    <location>
        <begin position="223"/>
        <end position="504"/>
    </location>
</feature>
<gene>
    <name evidence="11" type="ORF">MNOR_LOCUS10586</name>
</gene>
<dbReference type="PANTHER" id="PTHR35578:SF6">
    <property type="entry name" value="PROLINE-RICH TRANSMEMBRANE PROTEIN 4"/>
    <property type="match status" value="1"/>
</dbReference>
<organism evidence="11 12">
    <name type="scientific">Meganyctiphanes norvegica</name>
    <name type="common">Northern krill</name>
    <name type="synonym">Thysanopoda norvegica</name>
    <dbReference type="NCBI Taxonomy" id="48144"/>
    <lineage>
        <taxon>Eukaryota</taxon>
        <taxon>Metazoa</taxon>
        <taxon>Ecdysozoa</taxon>
        <taxon>Arthropoda</taxon>
        <taxon>Crustacea</taxon>
        <taxon>Multicrustacea</taxon>
        <taxon>Malacostraca</taxon>
        <taxon>Eumalacostraca</taxon>
        <taxon>Eucarida</taxon>
        <taxon>Euphausiacea</taxon>
        <taxon>Euphausiidae</taxon>
        <taxon>Meganyctiphanes</taxon>
    </lineage>
</organism>
<keyword evidence="4 9" id="KW-0732">Signal</keyword>
<sequence length="707" mass="78407">MGVAGLTLLLGCTALGIWSQVSAQVGLRRSPIDSPRIRHGSHDDHDNEDSTGRLALGLFSKWAAIDLAQRKSKPGVMDSQLEGIFRGVAYGVTTESPKTTTPTSTSTTTSSTTISTTSTSFPTTSMRIKNSNPEILESSDILLGGMDPTDNNSEDWQFIKEPSPLPVWPRIEERMSPESFSNPPSQEPPVHYPYMEAPVKTMKATNKDAVKPTSRYRDVEVMWPDVKQISWIRSLGILWEVHVYTAAGLYVILMLLSAICLARTKSHLHLIPEGYYITLHLLMFLAAFLRCVPLFHDPYGAEQRLPKALYQAVEETAWPCLIAALGLVTIAIIKAWSCPRTMHRYTYAPVGLAVITAIHLVMVLTAHLAAGLIPLHAAPLCAAAQSVTVAWGCTVGLCGLVATLRVGRSWDKHHNQLLLNFNRISAQTTNATHNSTTVLIHGTRITFVACLAQIALVILQLYLLLEPGHGLNLPPVYPWRWIIFQSSMRLLEILAWVFLIVVSALNAGPSRKYVDSSGETKLLTVLGCHCCGTSSSVSMHDKGNDIFPVMCHTDQYNKHVTVQSPMKGMQEDLQTNSVIRRVQTEIKHGKRNHVRRSVTLHGDPSDINLPTRKTNVLTNSIARPSSVILDDSGFIRFKIQDDSIQIPNKFLNPPLQNIPKIAVDDHSNNSMNHQMQDKDNNFLFNKENNEPTYDNFKAPSLPTKMKE</sequence>
<evidence type="ECO:0000313" key="11">
    <source>
        <dbReference type="EMBL" id="CAL4078195.1"/>
    </source>
</evidence>
<evidence type="ECO:0000259" key="10">
    <source>
        <dbReference type="Pfam" id="PF25987"/>
    </source>
</evidence>
<evidence type="ECO:0000256" key="4">
    <source>
        <dbReference type="ARBA" id="ARBA00022729"/>
    </source>
</evidence>
<keyword evidence="12" id="KW-1185">Reference proteome</keyword>
<evidence type="ECO:0000256" key="7">
    <source>
        <dbReference type="SAM" id="MobiDB-lite"/>
    </source>
</evidence>
<dbReference type="InterPro" id="IPR052836">
    <property type="entry name" value="PRRT_domain-containing"/>
</dbReference>
<name>A0AAV2QE11_MEGNR</name>
<evidence type="ECO:0000256" key="6">
    <source>
        <dbReference type="ARBA" id="ARBA00023136"/>
    </source>
</evidence>
<keyword evidence="6 8" id="KW-0472">Membrane</keyword>
<keyword evidence="5 8" id="KW-1133">Transmembrane helix</keyword>
<feature type="transmembrane region" description="Helical" evidence="8">
    <location>
        <begin position="445"/>
        <end position="465"/>
    </location>
</feature>
<dbReference type="AlphaFoldDB" id="A0AAV2QE11"/>
<feature type="transmembrane region" description="Helical" evidence="8">
    <location>
        <begin position="382"/>
        <end position="404"/>
    </location>
</feature>
<dbReference type="Proteomes" id="UP001497623">
    <property type="component" value="Unassembled WGS sequence"/>
</dbReference>
<evidence type="ECO:0000256" key="5">
    <source>
        <dbReference type="ARBA" id="ARBA00022989"/>
    </source>
</evidence>
<evidence type="ECO:0000256" key="3">
    <source>
        <dbReference type="ARBA" id="ARBA00022692"/>
    </source>
</evidence>
<accession>A0AAV2QE11</accession>
<feature type="non-terminal residue" evidence="11">
    <location>
        <position position="707"/>
    </location>
</feature>
<feature type="transmembrane region" description="Helical" evidence="8">
    <location>
        <begin position="477"/>
        <end position="502"/>
    </location>
</feature>
<dbReference type="EMBL" id="CAXKWB010005393">
    <property type="protein sequence ID" value="CAL4078195.1"/>
    <property type="molecule type" value="Genomic_DNA"/>
</dbReference>
<comment type="caution">
    <text evidence="11">The sequence shown here is derived from an EMBL/GenBank/DDBJ whole genome shotgun (WGS) entry which is preliminary data.</text>
</comment>
<keyword evidence="2" id="KW-0597">Phosphoprotein</keyword>
<keyword evidence="3 8" id="KW-0812">Transmembrane</keyword>
<feature type="region of interest" description="Disordered" evidence="7">
    <location>
        <begin position="686"/>
        <end position="707"/>
    </location>
</feature>
<dbReference type="PANTHER" id="PTHR35578">
    <property type="entry name" value="PROLINE-RICH TRANSMEMBRANE PROTEIN 4-RELATED"/>
    <property type="match status" value="1"/>
</dbReference>
<feature type="region of interest" description="Disordered" evidence="7">
    <location>
        <begin position="94"/>
        <end position="127"/>
    </location>
</feature>
<feature type="signal peptide" evidence="9">
    <location>
        <begin position="1"/>
        <end position="23"/>
    </location>
</feature>
<evidence type="ECO:0000313" key="12">
    <source>
        <dbReference type="Proteomes" id="UP001497623"/>
    </source>
</evidence>
<dbReference type="InterPro" id="IPR059081">
    <property type="entry name" value="PRRT3-4"/>
</dbReference>
<comment type="subcellular location">
    <subcellularLocation>
        <location evidence="1">Membrane</location>
        <topology evidence="1">Multi-pass membrane protein</topology>
    </subcellularLocation>
</comment>
<feature type="transmembrane region" description="Helical" evidence="8">
    <location>
        <begin position="316"/>
        <end position="333"/>
    </location>
</feature>
<feature type="transmembrane region" description="Helical" evidence="8">
    <location>
        <begin position="274"/>
        <end position="296"/>
    </location>
</feature>
<evidence type="ECO:0000256" key="1">
    <source>
        <dbReference type="ARBA" id="ARBA00004141"/>
    </source>
</evidence>
<protein>
    <recommendedName>
        <fullName evidence="10">Proline-rich transmembrane protein 3/4 domain-containing protein</fullName>
    </recommendedName>
</protein>
<feature type="transmembrane region" description="Helical" evidence="8">
    <location>
        <begin position="241"/>
        <end position="262"/>
    </location>
</feature>